<protein>
    <submittedName>
        <fullName evidence="1">Pathogenesis-related protein</fullName>
    </submittedName>
</protein>
<gene>
    <name evidence="1" type="ORF">MUK42_17100</name>
</gene>
<dbReference type="SUPFAM" id="SSF55797">
    <property type="entry name" value="PR-1-like"/>
    <property type="match status" value="1"/>
</dbReference>
<proteinExistence type="predicted"/>
<reference evidence="1" key="1">
    <citation type="submission" date="2022-05" db="EMBL/GenBank/DDBJ databases">
        <title>The Musa troglodytarum L. genome provides insights into the mechanism of non-climacteric behaviour and enrichment of carotenoids.</title>
        <authorList>
            <person name="Wang J."/>
        </authorList>
    </citation>
    <scope>NUCLEOTIDE SEQUENCE</scope>
    <source>
        <tissue evidence="1">Leaf</tissue>
    </source>
</reference>
<keyword evidence="2" id="KW-1185">Reference proteome</keyword>
<evidence type="ECO:0000313" key="1">
    <source>
        <dbReference type="EMBL" id="URE35285.1"/>
    </source>
</evidence>
<dbReference type="EMBL" id="CP097510">
    <property type="protein sequence ID" value="URE35285.1"/>
    <property type="molecule type" value="Genomic_DNA"/>
</dbReference>
<name>A0A9E7L221_9LILI</name>
<accession>A0A9E7L221</accession>
<sequence>MELPSRSAGVALWYANQRKRDCPLVHSTFSYGGQGKSWKSGDAVAAWATEQRDHDYDDIKRYIS</sequence>
<dbReference type="Proteomes" id="UP001055439">
    <property type="component" value="Chromosome 8"/>
</dbReference>
<evidence type="ECO:0000313" key="2">
    <source>
        <dbReference type="Proteomes" id="UP001055439"/>
    </source>
</evidence>
<dbReference type="OrthoDB" id="337038at2759"/>
<dbReference type="InterPro" id="IPR035940">
    <property type="entry name" value="CAP_sf"/>
</dbReference>
<organism evidence="1 2">
    <name type="scientific">Musa troglodytarum</name>
    <name type="common">fe'i banana</name>
    <dbReference type="NCBI Taxonomy" id="320322"/>
    <lineage>
        <taxon>Eukaryota</taxon>
        <taxon>Viridiplantae</taxon>
        <taxon>Streptophyta</taxon>
        <taxon>Embryophyta</taxon>
        <taxon>Tracheophyta</taxon>
        <taxon>Spermatophyta</taxon>
        <taxon>Magnoliopsida</taxon>
        <taxon>Liliopsida</taxon>
        <taxon>Zingiberales</taxon>
        <taxon>Musaceae</taxon>
        <taxon>Musa</taxon>
    </lineage>
</organism>
<dbReference type="AlphaFoldDB" id="A0A9E7L221"/>